<protein>
    <submittedName>
        <fullName evidence="9">Di-heme cytochrome c peroxidase</fullName>
    </submittedName>
</protein>
<dbReference type="Gene3D" id="1.10.760.10">
    <property type="entry name" value="Cytochrome c-like domain"/>
    <property type="match status" value="2"/>
</dbReference>
<dbReference type="PANTHER" id="PTHR30600:SF10">
    <property type="entry name" value="BLL6722 PROTEIN"/>
    <property type="match status" value="1"/>
</dbReference>
<accession>A0ABR4WC47</accession>
<dbReference type="PANTHER" id="PTHR30600">
    <property type="entry name" value="CYTOCHROME C PEROXIDASE-RELATED"/>
    <property type="match status" value="1"/>
</dbReference>
<evidence type="ECO:0000256" key="3">
    <source>
        <dbReference type="ARBA" id="ARBA00022723"/>
    </source>
</evidence>
<evidence type="ECO:0000256" key="5">
    <source>
        <dbReference type="ARBA" id="ARBA00023002"/>
    </source>
</evidence>
<dbReference type="Pfam" id="PF03150">
    <property type="entry name" value="CCP_MauG"/>
    <property type="match status" value="1"/>
</dbReference>
<dbReference type="PROSITE" id="PS51257">
    <property type="entry name" value="PROKAR_LIPOPROTEIN"/>
    <property type="match status" value="1"/>
</dbReference>
<evidence type="ECO:0000256" key="1">
    <source>
        <dbReference type="ARBA" id="ARBA00004196"/>
    </source>
</evidence>
<keyword evidence="5" id="KW-0560">Oxidoreductase</keyword>
<dbReference type="InterPro" id="IPR004852">
    <property type="entry name" value="Di-haem_cyt_c_peroxidsae"/>
</dbReference>
<name>A0ABR4WC47_9GAMM</name>
<comment type="caution">
    <text evidence="9">The sequence shown here is derived from an EMBL/GenBank/DDBJ whole genome shotgun (WGS) entry which is preliminary data.</text>
</comment>
<keyword evidence="9" id="KW-0575">Peroxidase</keyword>
<reference evidence="9 10" key="1">
    <citation type="submission" date="2012-09" db="EMBL/GenBank/DDBJ databases">
        <title>Genome Sequence of alkane-degrading Bacterium Alcanivorax jadensis T9.</title>
        <authorList>
            <person name="Lai Q."/>
            <person name="Shao Z."/>
        </authorList>
    </citation>
    <scope>NUCLEOTIDE SEQUENCE [LARGE SCALE GENOMIC DNA]</scope>
    <source>
        <strain evidence="9 10">T9</strain>
    </source>
</reference>
<dbReference type="Proteomes" id="UP000029443">
    <property type="component" value="Unassembled WGS sequence"/>
</dbReference>
<keyword evidence="4" id="KW-0732">Signal</keyword>
<dbReference type="InterPro" id="IPR051395">
    <property type="entry name" value="Cytochrome_c_Peroxidase/MauG"/>
</dbReference>
<feature type="domain" description="Cytochrome c" evidence="8">
    <location>
        <begin position="296"/>
        <end position="464"/>
    </location>
</feature>
<dbReference type="InterPro" id="IPR009056">
    <property type="entry name" value="Cyt_c-like_dom"/>
</dbReference>
<evidence type="ECO:0000256" key="4">
    <source>
        <dbReference type="ARBA" id="ARBA00022729"/>
    </source>
</evidence>
<evidence type="ECO:0000313" key="9">
    <source>
        <dbReference type="EMBL" id="KGD61005.1"/>
    </source>
</evidence>
<evidence type="ECO:0000256" key="6">
    <source>
        <dbReference type="ARBA" id="ARBA00023004"/>
    </source>
</evidence>
<evidence type="ECO:0000313" key="10">
    <source>
        <dbReference type="Proteomes" id="UP000029443"/>
    </source>
</evidence>
<dbReference type="SUPFAM" id="SSF46626">
    <property type="entry name" value="Cytochrome c"/>
    <property type="match status" value="2"/>
</dbReference>
<keyword evidence="6 7" id="KW-0408">Iron</keyword>
<sequence length="497" mass="53033">MIQSPWKVSGVLACLLLLGGCGGDSNDKARFQPTLDERVAAVAQQQGISGDPSVGRSLPDIASPKAQLGMQLFFSKGLGGDLDSACVSCHHPMLGGGDDLSLSIGVEAVQPDLLGPGRLHLSTGTHFDGGPTVPRNAPSTFNIVFYDEVLFHDGRVESLDKTAGLNGAGGGIRTPDSAFGVADPDAGANLSIAQARFPVTSPEEMRGFSFEAGNNNAALRTHLEQRLRGSDVELALVTNQWLDAFRHGFEQPAADANTLITYDNVAEALASYQNSQVLIDSPWKAYREGDLQAISDQAKRGALLFYNSKEQGGAGCAGCHSGDFLTDEQFHVVGMPQVGRGKGDGPDGSEDFGRFRETGDADDKYAFRTPHLLNVTETGPWGHAGGYTSLEAVVRHHLNPQQAIDNFDFSQLDPAVQVSNMTANTQKALDQLASLRLAGKSQLPEAVLSDEQVDQLLAFLETLTDPCVKDRDCMAKWIPDNTISDPDGLRLQAQSTL</sequence>
<dbReference type="PROSITE" id="PS51007">
    <property type="entry name" value="CYTC"/>
    <property type="match status" value="1"/>
</dbReference>
<keyword evidence="3 7" id="KW-0479">Metal-binding</keyword>
<proteinExistence type="predicted"/>
<dbReference type="EMBL" id="ARXU01000006">
    <property type="protein sequence ID" value="KGD61005.1"/>
    <property type="molecule type" value="Genomic_DNA"/>
</dbReference>
<evidence type="ECO:0000256" key="2">
    <source>
        <dbReference type="ARBA" id="ARBA00022617"/>
    </source>
</evidence>
<comment type="subcellular location">
    <subcellularLocation>
        <location evidence="1">Cell envelope</location>
    </subcellularLocation>
</comment>
<keyword evidence="10" id="KW-1185">Reference proteome</keyword>
<keyword evidence="2 7" id="KW-0349">Heme</keyword>
<dbReference type="InterPro" id="IPR036909">
    <property type="entry name" value="Cyt_c-like_dom_sf"/>
</dbReference>
<evidence type="ECO:0000259" key="8">
    <source>
        <dbReference type="PROSITE" id="PS51007"/>
    </source>
</evidence>
<evidence type="ECO:0000256" key="7">
    <source>
        <dbReference type="PROSITE-ProRule" id="PRU00433"/>
    </source>
</evidence>
<organism evidence="9 10">
    <name type="scientific">Alcanivorax jadensis T9</name>
    <dbReference type="NCBI Taxonomy" id="1177181"/>
    <lineage>
        <taxon>Bacteria</taxon>
        <taxon>Pseudomonadati</taxon>
        <taxon>Pseudomonadota</taxon>
        <taxon>Gammaproteobacteria</taxon>
        <taxon>Oceanospirillales</taxon>
        <taxon>Alcanivoracaceae</taxon>
        <taxon>Alcanivorax</taxon>
    </lineage>
</organism>
<gene>
    <name evidence="9" type="ORF">T9A_01865</name>
</gene>
<dbReference type="RefSeq" id="WP_035247571.1">
    <property type="nucleotide sequence ID" value="NZ_ARXU01000006.1"/>
</dbReference>
<dbReference type="GO" id="GO:0004601">
    <property type="term" value="F:peroxidase activity"/>
    <property type="evidence" value="ECO:0007669"/>
    <property type="project" value="UniProtKB-KW"/>
</dbReference>